<dbReference type="Proteomes" id="UP001208570">
    <property type="component" value="Unassembled WGS sequence"/>
</dbReference>
<evidence type="ECO:0000313" key="2">
    <source>
        <dbReference type="Proteomes" id="UP001208570"/>
    </source>
</evidence>
<reference evidence="1" key="1">
    <citation type="journal article" date="2023" name="Mol. Biol. Evol.">
        <title>Third-Generation Sequencing Reveals the Adaptive Role of the Epigenome in Three Deep-Sea Polychaetes.</title>
        <authorList>
            <person name="Perez M."/>
            <person name="Aroh O."/>
            <person name="Sun Y."/>
            <person name="Lan Y."/>
            <person name="Juniper S.K."/>
            <person name="Young C.R."/>
            <person name="Angers B."/>
            <person name="Qian P.Y."/>
        </authorList>
    </citation>
    <scope>NUCLEOTIDE SEQUENCE</scope>
    <source>
        <strain evidence="1">P08H-3</strain>
    </source>
</reference>
<dbReference type="SUPFAM" id="SSF56219">
    <property type="entry name" value="DNase I-like"/>
    <property type="match status" value="1"/>
</dbReference>
<keyword evidence="2" id="KW-1185">Reference proteome</keyword>
<organism evidence="1 2">
    <name type="scientific">Paralvinella palmiformis</name>
    <dbReference type="NCBI Taxonomy" id="53620"/>
    <lineage>
        <taxon>Eukaryota</taxon>
        <taxon>Metazoa</taxon>
        <taxon>Spiralia</taxon>
        <taxon>Lophotrochozoa</taxon>
        <taxon>Annelida</taxon>
        <taxon>Polychaeta</taxon>
        <taxon>Sedentaria</taxon>
        <taxon>Canalipalpata</taxon>
        <taxon>Terebellida</taxon>
        <taxon>Terebelliformia</taxon>
        <taxon>Alvinellidae</taxon>
        <taxon>Paralvinella</taxon>
    </lineage>
</organism>
<dbReference type="Gene3D" id="3.60.10.10">
    <property type="entry name" value="Endonuclease/exonuclease/phosphatase"/>
    <property type="match status" value="1"/>
</dbReference>
<comment type="caution">
    <text evidence="1">The sequence shown here is derived from an EMBL/GenBank/DDBJ whole genome shotgun (WGS) entry which is preliminary data.</text>
</comment>
<gene>
    <name evidence="1" type="ORF">LSH36_1915g00017</name>
</gene>
<dbReference type="InterPro" id="IPR036691">
    <property type="entry name" value="Endo/exonu/phosph_ase_sf"/>
</dbReference>
<dbReference type="AlphaFoldDB" id="A0AAD9MML7"/>
<dbReference type="EMBL" id="JAODUP010001910">
    <property type="protein sequence ID" value="KAK2139255.1"/>
    <property type="molecule type" value="Genomic_DNA"/>
</dbReference>
<accession>A0AAD9MML7</accession>
<proteinExistence type="predicted"/>
<sequence>MASGYCQSIKHKKYEIAIIIDSSEPDVIMFTETWLNPSIQNNEFLPDTYEVHHRDWPNDAHGSVLLAIKKVLNSRDMNWTKEANHVAPDTEIVFANIIK</sequence>
<protein>
    <submittedName>
        <fullName evidence="1">Uncharacterized protein</fullName>
    </submittedName>
</protein>
<evidence type="ECO:0000313" key="1">
    <source>
        <dbReference type="EMBL" id="KAK2139255.1"/>
    </source>
</evidence>
<name>A0AAD9MML7_9ANNE</name>